<dbReference type="GO" id="GO:0005829">
    <property type="term" value="C:cytosol"/>
    <property type="evidence" value="ECO:0007669"/>
    <property type="project" value="TreeGrafter"/>
</dbReference>
<organism evidence="13">
    <name type="scientific">Dendroctonus ponderosae</name>
    <name type="common">Mountain pine beetle</name>
    <dbReference type="NCBI Taxonomy" id="77166"/>
    <lineage>
        <taxon>Eukaryota</taxon>
        <taxon>Metazoa</taxon>
        <taxon>Ecdysozoa</taxon>
        <taxon>Arthropoda</taxon>
        <taxon>Hexapoda</taxon>
        <taxon>Insecta</taxon>
        <taxon>Pterygota</taxon>
        <taxon>Neoptera</taxon>
        <taxon>Endopterygota</taxon>
        <taxon>Coleoptera</taxon>
        <taxon>Polyphaga</taxon>
        <taxon>Cucujiformia</taxon>
        <taxon>Curculionidae</taxon>
        <taxon>Scolytinae</taxon>
        <taxon>Dendroctonus</taxon>
    </lineage>
</organism>
<dbReference type="GO" id="GO:0004340">
    <property type="term" value="F:glucokinase activity"/>
    <property type="evidence" value="ECO:0007669"/>
    <property type="project" value="TreeGrafter"/>
</dbReference>
<evidence type="ECO:0000256" key="4">
    <source>
        <dbReference type="ARBA" id="ARBA00022679"/>
    </source>
</evidence>
<dbReference type="GO" id="GO:0008865">
    <property type="term" value="F:fructokinase activity"/>
    <property type="evidence" value="ECO:0007669"/>
    <property type="project" value="TreeGrafter"/>
</dbReference>
<evidence type="ECO:0000256" key="9">
    <source>
        <dbReference type="ARBA" id="ARBA00044613"/>
    </source>
</evidence>
<dbReference type="InterPro" id="IPR043129">
    <property type="entry name" value="ATPase_NBD"/>
</dbReference>
<dbReference type="GO" id="GO:0005524">
    <property type="term" value="F:ATP binding"/>
    <property type="evidence" value="ECO:0007669"/>
    <property type="project" value="UniProtKB-UniRule"/>
</dbReference>
<dbReference type="UniPathway" id="UPA00109">
    <property type="reaction ID" value="UER00180"/>
</dbReference>
<keyword evidence="6 12" id="KW-0418">Kinase</keyword>
<comment type="pathway">
    <text evidence="2">Carbohydrate metabolism; hexose metabolism.</text>
</comment>
<dbReference type="Gene3D" id="3.30.420.40">
    <property type="match status" value="1"/>
</dbReference>
<dbReference type="GO" id="GO:0006006">
    <property type="term" value="P:glucose metabolic process"/>
    <property type="evidence" value="ECO:0007669"/>
    <property type="project" value="TreeGrafter"/>
</dbReference>
<protein>
    <recommendedName>
        <fullName evidence="12">Phosphotransferase</fullName>
        <ecNumber evidence="12">2.7.1.-</ecNumber>
    </recommendedName>
</protein>
<name>N6TA63_DENPD</name>
<keyword evidence="4 12" id="KW-0808">Transferase</keyword>
<dbReference type="InterPro" id="IPR022672">
    <property type="entry name" value="Hexokinase_N"/>
</dbReference>
<proteinExistence type="inferred from homology"/>
<dbReference type="UniPathway" id="UPA00242"/>
<dbReference type="GO" id="GO:0001678">
    <property type="term" value="P:intracellular glucose homeostasis"/>
    <property type="evidence" value="ECO:0007669"/>
    <property type="project" value="InterPro"/>
</dbReference>
<dbReference type="Pfam" id="PF03727">
    <property type="entry name" value="Hexokinase_2"/>
    <property type="match status" value="1"/>
</dbReference>
<dbReference type="InterPro" id="IPR022673">
    <property type="entry name" value="Hexokinase_C"/>
</dbReference>
<keyword evidence="7 12" id="KW-0067">ATP-binding</keyword>
<dbReference type="PANTHER" id="PTHR19443:SF16">
    <property type="entry name" value="HEXOKINASE TYPE 1-RELATED"/>
    <property type="match status" value="1"/>
</dbReference>
<dbReference type="OrthoDB" id="419537at2759"/>
<dbReference type="PANTHER" id="PTHR19443">
    <property type="entry name" value="HEXOKINASE"/>
    <property type="match status" value="1"/>
</dbReference>
<feature type="non-terminal residue" evidence="13">
    <location>
        <position position="1"/>
    </location>
</feature>
<comment type="catalytic activity">
    <reaction evidence="11">
        <text>D-glucose + ATP = D-glucose 6-phosphate + ADP + H(+)</text>
        <dbReference type="Rhea" id="RHEA:17825"/>
        <dbReference type="ChEBI" id="CHEBI:4167"/>
        <dbReference type="ChEBI" id="CHEBI:15378"/>
        <dbReference type="ChEBI" id="CHEBI:30616"/>
        <dbReference type="ChEBI" id="CHEBI:61548"/>
        <dbReference type="ChEBI" id="CHEBI:456216"/>
        <dbReference type="EC" id="2.7.1.1"/>
    </reaction>
    <physiologicalReaction direction="left-to-right" evidence="11">
        <dbReference type="Rhea" id="RHEA:17826"/>
    </physiologicalReaction>
</comment>
<sequence>MACRSKICNPIATIRVEDLLDPLVSAAVKERMQDMVLTNETLRKEMQLFRENIERGLKKATHEDAVIKCFPTYVQDLPDGTEVGKFLALDLGGTNFRTLLVDLDANKCEMQSKVFAVPHEVMTGSGVALFDHIAACLAEFAQEYGVQAENLPLGFTFSFPVTQVGLCSGILRRWTKGFNCEDVVGQDVVQWLIEAIQRRNDVEIDVCAVLNDTTGTLMSCAWKNPNCRIGLIIGTGSNGCYYETQTNAELFNEPDMGTGKVIINLEMGAFGEDGALDFIRTEEDRMVDENSINPGGQIHEKCVSGMYLGELVRLRALALVKEGLLFDATAATALESRYATFLQTPTNKAPAFSNAFSCEMMSQVESEPVETQETTKEILGSLGIENASKEDMLNFRYICQTVSRRSAHLIGASMCVLIEKMQEPYVVVGIDGSVYKNHPHFRRIMTEKMNELIAPGYKFQLMLSEDGSGRGAALVAAVAARKKNELGI</sequence>
<dbReference type="EC" id="2.7.1.-" evidence="12"/>
<evidence type="ECO:0000256" key="1">
    <source>
        <dbReference type="ARBA" id="ARBA00004888"/>
    </source>
</evidence>
<evidence type="ECO:0000256" key="10">
    <source>
        <dbReference type="ARBA" id="ARBA00047905"/>
    </source>
</evidence>
<dbReference type="FunFam" id="3.40.367.20:FF:000020">
    <property type="entry name" value="Hexokinase-1"/>
    <property type="match status" value="1"/>
</dbReference>
<evidence type="ECO:0000256" key="7">
    <source>
        <dbReference type="ARBA" id="ARBA00022840"/>
    </source>
</evidence>
<dbReference type="EMBL" id="KB740949">
    <property type="protein sequence ID" value="ENN77149.1"/>
    <property type="molecule type" value="Genomic_DNA"/>
</dbReference>
<evidence type="ECO:0000256" key="3">
    <source>
        <dbReference type="ARBA" id="ARBA00009225"/>
    </source>
</evidence>
<dbReference type="HOGENOM" id="CLU_014393_5_3_1"/>
<evidence type="ECO:0000256" key="6">
    <source>
        <dbReference type="ARBA" id="ARBA00022777"/>
    </source>
</evidence>
<evidence type="ECO:0000256" key="8">
    <source>
        <dbReference type="ARBA" id="ARBA00023152"/>
    </source>
</evidence>
<dbReference type="Pfam" id="PF00349">
    <property type="entry name" value="Hexokinase_1"/>
    <property type="match status" value="1"/>
</dbReference>
<dbReference type="Gene3D" id="3.40.367.20">
    <property type="match status" value="1"/>
</dbReference>
<dbReference type="SUPFAM" id="SSF53067">
    <property type="entry name" value="Actin-like ATPase domain"/>
    <property type="match status" value="2"/>
</dbReference>
<reference evidence="13" key="1">
    <citation type="journal article" date="2013" name="Genome Biol.">
        <title>Draft genome of the mountain pine beetle, Dendroctonus ponderosae Hopkins, a major forest pest.</title>
        <authorList>
            <person name="Keeling C.I."/>
            <person name="Yuen M.M."/>
            <person name="Liao N.Y."/>
            <person name="Docking T.R."/>
            <person name="Chan S.K."/>
            <person name="Taylor G.A."/>
            <person name="Palmquist D.L."/>
            <person name="Jackman S.D."/>
            <person name="Nguyen A."/>
            <person name="Li M."/>
            <person name="Henderson H."/>
            <person name="Janes J.K."/>
            <person name="Zhao Y."/>
            <person name="Pandoh P."/>
            <person name="Moore R."/>
            <person name="Sperling F.A."/>
            <person name="Huber D.P."/>
            <person name="Birol I."/>
            <person name="Jones S.J."/>
            <person name="Bohlmann J."/>
        </authorList>
    </citation>
    <scope>NUCLEOTIDE SEQUENCE</scope>
</reference>
<comment type="pathway">
    <text evidence="1">Carbohydrate degradation; glycolysis; D-glyceraldehyde 3-phosphate and glycerone phosphate from D-glucose: step 1/4.</text>
</comment>
<evidence type="ECO:0000256" key="11">
    <source>
        <dbReference type="ARBA" id="ARBA00048160"/>
    </source>
</evidence>
<gene>
    <name evidence="13" type="ORF">YQE_06288</name>
</gene>
<dbReference type="CDD" id="cd24019">
    <property type="entry name" value="ASKHA_NBD_HK_meta"/>
    <property type="match status" value="1"/>
</dbReference>
<dbReference type="InterPro" id="IPR001312">
    <property type="entry name" value="Hexokinase"/>
</dbReference>
<comment type="catalytic activity">
    <reaction evidence="9">
        <text>a D-hexose + ATP = a D-hexose 6-phosphate + ADP + H(+)</text>
        <dbReference type="Rhea" id="RHEA:22740"/>
        <dbReference type="ChEBI" id="CHEBI:4194"/>
        <dbReference type="ChEBI" id="CHEBI:15378"/>
        <dbReference type="ChEBI" id="CHEBI:30616"/>
        <dbReference type="ChEBI" id="CHEBI:229467"/>
        <dbReference type="ChEBI" id="CHEBI:456216"/>
        <dbReference type="EC" id="2.7.1.1"/>
    </reaction>
    <physiologicalReaction direction="left-to-right" evidence="9">
        <dbReference type="Rhea" id="RHEA:22741"/>
    </physiologicalReaction>
</comment>
<keyword evidence="5 12" id="KW-0547">Nucleotide-binding</keyword>
<comment type="similarity">
    <text evidence="3 12">Belongs to the hexokinase family.</text>
</comment>
<dbReference type="GO" id="GO:0005536">
    <property type="term" value="F:D-glucose binding"/>
    <property type="evidence" value="ECO:0007669"/>
    <property type="project" value="InterPro"/>
</dbReference>
<dbReference type="GO" id="GO:0006096">
    <property type="term" value="P:glycolytic process"/>
    <property type="evidence" value="ECO:0007669"/>
    <property type="project" value="UniProtKB-UniPathway"/>
</dbReference>
<dbReference type="OMA" id="YHPNCRI"/>
<dbReference type="PROSITE" id="PS51748">
    <property type="entry name" value="HEXOKINASE_2"/>
    <property type="match status" value="1"/>
</dbReference>
<comment type="catalytic activity">
    <reaction evidence="10">
        <text>D-fructose + ATP = D-fructose 6-phosphate + ADP + H(+)</text>
        <dbReference type="Rhea" id="RHEA:16125"/>
        <dbReference type="ChEBI" id="CHEBI:15378"/>
        <dbReference type="ChEBI" id="CHEBI:30616"/>
        <dbReference type="ChEBI" id="CHEBI:37721"/>
        <dbReference type="ChEBI" id="CHEBI:61527"/>
        <dbReference type="ChEBI" id="CHEBI:456216"/>
        <dbReference type="EC" id="2.7.1.1"/>
    </reaction>
    <physiologicalReaction direction="left-to-right" evidence="10">
        <dbReference type="Rhea" id="RHEA:16126"/>
    </physiologicalReaction>
</comment>
<evidence type="ECO:0000256" key="12">
    <source>
        <dbReference type="RuleBase" id="RU362007"/>
    </source>
</evidence>
<dbReference type="GO" id="GO:0005739">
    <property type="term" value="C:mitochondrion"/>
    <property type="evidence" value="ECO:0007669"/>
    <property type="project" value="TreeGrafter"/>
</dbReference>
<evidence type="ECO:0000256" key="2">
    <source>
        <dbReference type="ARBA" id="ARBA00005028"/>
    </source>
</evidence>
<dbReference type="PRINTS" id="PR00475">
    <property type="entry name" value="HEXOKINASE"/>
</dbReference>
<accession>N6TA63</accession>
<dbReference type="FunFam" id="3.30.420.40:FF:000095">
    <property type="entry name" value="Phosphotransferase"/>
    <property type="match status" value="1"/>
</dbReference>
<evidence type="ECO:0000313" key="13">
    <source>
        <dbReference type="EMBL" id="ENN77149.1"/>
    </source>
</evidence>
<keyword evidence="8 12" id="KW-0324">Glycolysis</keyword>
<dbReference type="AlphaFoldDB" id="N6TA63"/>
<evidence type="ECO:0000256" key="5">
    <source>
        <dbReference type="ARBA" id="ARBA00022741"/>
    </source>
</evidence>